<dbReference type="EMBL" id="BMAO01000302">
    <property type="protein sequence ID" value="GFQ65874.1"/>
    <property type="molecule type" value="Genomic_DNA"/>
</dbReference>
<evidence type="ECO:0000313" key="2">
    <source>
        <dbReference type="Proteomes" id="UP000887116"/>
    </source>
</evidence>
<name>A0A8X6GFB7_TRICU</name>
<comment type="caution">
    <text evidence="1">The sequence shown here is derived from an EMBL/GenBank/DDBJ whole genome shotgun (WGS) entry which is preliminary data.</text>
</comment>
<dbReference type="AlphaFoldDB" id="A0A8X6GFB7"/>
<accession>A0A8X6GFB7</accession>
<gene>
    <name evidence="1" type="ORF">TNCT_136731</name>
</gene>
<keyword evidence="2" id="KW-1185">Reference proteome</keyword>
<proteinExistence type="predicted"/>
<dbReference type="Proteomes" id="UP000887116">
    <property type="component" value="Unassembled WGS sequence"/>
</dbReference>
<evidence type="ECO:0000313" key="1">
    <source>
        <dbReference type="EMBL" id="GFQ65874.1"/>
    </source>
</evidence>
<reference evidence="1" key="1">
    <citation type="submission" date="2020-07" db="EMBL/GenBank/DDBJ databases">
        <title>Multicomponent nature underlies the extraordinary mechanical properties of spider dragline silk.</title>
        <authorList>
            <person name="Kono N."/>
            <person name="Nakamura H."/>
            <person name="Mori M."/>
            <person name="Yoshida Y."/>
            <person name="Ohtoshi R."/>
            <person name="Malay A.D."/>
            <person name="Moran D.A.P."/>
            <person name="Tomita M."/>
            <person name="Numata K."/>
            <person name="Arakawa K."/>
        </authorList>
    </citation>
    <scope>NUCLEOTIDE SEQUENCE</scope>
</reference>
<sequence length="126" mass="14796">MYYDPETGYNGINDLKRKTDKRLKSHDTCPYCRSDAIDELHELPEFMQNLGELFEKGFLRRYSFVDLVTGIEVIQLKQLRSEQYYNIPRDLFRKAIGKIEGKVGVVPHNSKLDKPFHPKRMSTQEA</sequence>
<protein>
    <submittedName>
        <fullName evidence="1">Uncharacterized protein</fullName>
    </submittedName>
</protein>
<organism evidence="1 2">
    <name type="scientific">Trichonephila clavata</name>
    <name type="common">Joro spider</name>
    <name type="synonym">Nephila clavata</name>
    <dbReference type="NCBI Taxonomy" id="2740835"/>
    <lineage>
        <taxon>Eukaryota</taxon>
        <taxon>Metazoa</taxon>
        <taxon>Ecdysozoa</taxon>
        <taxon>Arthropoda</taxon>
        <taxon>Chelicerata</taxon>
        <taxon>Arachnida</taxon>
        <taxon>Araneae</taxon>
        <taxon>Araneomorphae</taxon>
        <taxon>Entelegynae</taxon>
        <taxon>Araneoidea</taxon>
        <taxon>Nephilidae</taxon>
        <taxon>Trichonephila</taxon>
    </lineage>
</organism>